<dbReference type="GO" id="GO:0051536">
    <property type="term" value="F:iron-sulfur cluster binding"/>
    <property type="evidence" value="ECO:0007669"/>
    <property type="project" value="UniProtKB-KW"/>
</dbReference>
<proteinExistence type="predicted"/>
<protein>
    <recommendedName>
        <fullName evidence="6">Radical SAM core domain-containing protein</fullName>
    </recommendedName>
</protein>
<dbReference type="AlphaFoldDB" id="A0A0D2JBL0"/>
<dbReference type="Gene3D" id="3.20.20.70">
    <property type="entry name" value="Aldolase class I"/>
    <property type="match status" value="1"/>
</dbReference>
<comment type="caution">
    <text evidence="7">The sequence shown here is derived from an EMBL/GenBank/DDBJ whole genome shotgun (WGS) entry which is preliminary data.</text>
</comment>
<evidence type="ECO:0000256" key="1">
    <source>
        <dbReference type="ARBA" id="ARBA00001966"/>
    </source>
</evidence>
<gene>
    <name evidence="7" type="ORF">X474_15380</name>
</gene>
<keyword evidence="3" id="KW-0479">Metal-binding</keyword>
<dbReference type="GO" id="GO:0003824">
    <property type="term" value="F:catalytic activity"/>
    <property type="evidence" value="ECO:0007669"/>
    <property type="project" value="InterPro"/>
</dbReference>
<organism evidence="7 8">
    <name type="scientific">Dethiosulfatarculus sandiegensis</name>
    <dbReference type="NCBI Taxonomy" id="1429043"/>
    <lineage>
        <taxon>Bacteria</taxon>
        <taxon>Pseudomonadati</taxon>
        <taxon>Thermodesulfobacteriota</taxon>
        <taxon>Desulfarculia</taxon>
        <taxon>Desulfarculales</taxon>
        <taxon>Desulfarculaceae</taxon>
        <taxon>Dethiosulfatarculus</taxon>
    </lineage>
</organism>
<keyword evidence="4" id="KW-0408">Iron</keyword>
<dbReference type="PANTHER" id="PTHR43288:SF2">
    <property type="entry name" value="RADICAL SAM CORE DOMAIN-CONTAINING PROTEIN"/>
    <property type="match status" value="1"/>
</dbReference>
<dbReference type="GO" id="GO:0046872">
    <property type="term" value="F:metal ion binding"/>
    <property type="evidence" value="ECO:0007669"/>
    <property type="project" value="UniProtKB-KW"/>
</dbReference>
<dbReference type="InterPro" id="IPR013785">
    <property type="entry name" value="Aldolase_TIM"/>
</dbReference>
<evidence type="ECO:0000256" key="2">
    <source>
        <dbReference type="ARBA" id="ARBA00022691"/>
    </source>
</evidence>
<dbReference type="SFLD" id="SFLDS00029">
    <property type="entry name" value="Radical_SAM"/>
    <property type="match status" value="1"/>
</dbReference>
<evidence type="ECO:0000313" key="7">
    <source>
        <dbReference type="EMBL" id="KIX13146.1"/>
    </source>
</evidence>
<dbReference type="SUPFAM" id="SSF102114">
    <property type="entry name" value="Radical SAM enzymes"/>
    <property type="match status" value="1"/>
</dbReference>
<dbReference type="InterPro" id="IPR058240">
    <property type="entry name" value="rSAM_sf"/>
</dbReference>
<name>A0A0D2JBL0_9BACT</name>
<accession>A0A0D2JBL0</accession>
<evidence type="ECO:0000259" key="6">
    <source>
        <dbReference type="PROSITE" id="PS51918"/>
    </source>
</evidence>
<dbReference type="PANTHER" id="PTHR43288">
    <property type="entry name" value="BIOTIN SYNTHASE-RELATED PROTEIN, RADICAL SAM SUPERFAMILY"/>
    <property type="match status" value="1"/>
</dbReference>
<dbReference type="InterPro" id="IPR007197">
    <property type="entry name" value="rSAM"/>
</dbReference>
<sequence>MKQDLNHLIDQAREISREHFGPELAIHTPGMFVAYGRRGRYPAVSLTGKKCAIKCLHCNGKLLEPMPAAETPEELVRLGKKMWDQGQEGMLLSGGSDKKGLLPWDLMLPAIQELSQSTGLVFTAHVANIDEPMARALKKAGVSQGLVDVVGDEETAKEILRQPEGLKGQERALNACRSAGLEIAPHIILGLYKGRMKSEEKALDILVNMDVKRVVFVVFMPLVGTPLEHAEPVPVHEAARFMAHARQRLPRARHHLGCARPRGRYRKELDALAVRMGINVLAIPSDGALDAAREMGIEVKHFLTCCSLSGIETENNGQPEDL</sequence>
<evidence type="ECO:0000256" key="4">
    <source>
        <dbReference type="ARBA" id="ARBA00023004"/>
    </source>
</evidence>
<evidence type="ECO:0000313" key="8">
    <source>
        <dbReference type="Proteomes" id="UP000032233"/>
    </source>
</evidence>
<dbReference type="EMBL" id="AZAC01000018">
    <property type="protein sequence ID" value="KIX13146.1"/>
    <property type="molecule type" value="Genomic_DNA"/>
</dbReference>
<dbReference type="Proteomes" id="UP000032233">
    <property type="component" value="Unassembled WGS sequence"/>
</dbReference>
<comment type="cofactor">
    <cofactor evidence="1">
        <name>[4Fe-4S] cluster</name>
        <dbReference type="ChEBI" id="CHEBI:49883"/>
    </cofactor>
</comment>
<dbReference type="OrthoDB" id="5420460at2"/>
<evidence type="ECO:0000256" key="3">
    <source>
        <dbReference type="ARBA" id="ARBA00022723"/>
    </source>
</evidence>
<dbReference type="SMART" id="SM00729">
    <property type="entry name" value="Elp3"/>
    <property type="match status" value="1"/>
</dbReference>
<reference evidence="7 8" key="1">
    <citation type="submission" date="2013-11" db="EMBL/GenBank/DDBJ databases">
        <title>Metagenomic analysis of a methanogenic consortium involved in long chain n-alkane degradation.</title>
        <authorList>
            <person name="Davidova I.A."/>
            <person name="Callaghan A.V."/>
            <person name="Wawrik B."/>
            <person name="Pruitt S."/>
            <person name="Marks C."/>
            <person name="Duncan K.E."/>
            <person name="Suflita J.M."/>
        </authorList>
    </citation>
    <scope>NUCLEOTIDE SEQUENCE [LARGE SCALE GENOMIC DNA]</scope>
    <source>
        <strain evidence="7 8">SPR</strain>
    </source>
</reference>
<dbReference type="CDD" id="cd01335">
    <property type="entry name" value="Radical_SAM"/>
    <property type="match status" value="1"/>
</dbReference>
<evidence type="ECO:0000256" key="5">
    <source>
        <dbReference type="ARBA" id="ARBA00023014"/>
    </source>
</evidence>
<dbReference type="STRING" id="1429043.X474_15380"/>
<keyword evidence="8" id="KW-1185">Reference proteome</keyword>
<keyword evidence="5" id="KW-0411">Iron-sulfur</keyword>
<dbReference type="InterPro" id="IPR006638">
    <property type="entry name" value="Elp3/MiaA/NifB-like_rSAM"/>
</dbReference>
<dbReference type="SFLD" id="SFLDG01113">
    <property type="entry name" value="Uncharacterised_Radical_SAM_Su"/>
    <property type="match status" value="1"/>
</dbReference>
<dbReference type="RefSeq" id="WP_044349726.1">
    <property type="nucleotide sequence ID" value="NZ_AZAC01000018.1"/>
</dbReference>
<dbReference type="PROSITE" id="PS51918">
    <property type="entry name" value="RADICAL_SAM"/>
    <property type="match status" value="1"/>
</dbReference>
<feature type="domain" description="Radical SAM core" evidence="6">
    <location>
        <begin position="34"/>
        <end position="259"/>
    </location>
</feature>
<dbReference type="InParanoid" id="A0A0D2JBL0"/>
<dbReference type="Pfam" id="PF04055">
    <property type="entry name" value="Radical_SAM"/>
    <property type="match status" value="1"/>
</dbReference>
<keyword evidence="2" id="KW-0949">S-adenosyl-L-methionine</keyword>